<name>A0A5Q5BSJ7_MYCSS</name>
<evidence type="ECO:0008006" key="2">
    <source>
        <dbReference type="Google" id="ProtNLM"/>
    </source>
</evidence>
<accession>A0A5Q5BSJ7</accession>
<dbReference type="AlphaFoldDB" id="A0A5Q5BSJ7"/>
<organism evidence="1">
    <name type="scientific">Mycobacterium sp. (strain MCS)</name>
    <dbReference type="NCBI Taxonomy" id="164756"/>
    <lineage>
        <taxon>Bacteria</taxon>
        <taxon>Bacillati</taxon>
        <taxon>Actinomycetota</taxon>
        <taxon>Actinomycetes</taxon>
        <taxon>Mycobacteriales</taxon>
        <taxon>Mycobacteriaceae</taxon>
        <taxon>Mycobacterium</taxon>
    </lineage>
</organism>
<reference evidence="1" key="1">
    <citation type="submission" date="2006-06" db="EMBL/GenBank/DDBJ databases">
        <title>Complete sequence of chromosome of Mycobacterium sp. MCS.</title>
        <authorList>
            <consortium name="US DOE Joint Genome Institute"/>
            <person name="Copeland A."/>
            <person name="Lucas S."/>
            <person name="Lapidus A."/>
            <person name="Barry K."/>
            <person name="Detter J.C."/>
            <person name="Glavina del Rio T."/>
            <person name="Hammon N."/>
            <person name="Israni S."/>
            <person name="Dalin E."/>
            <person name="Tice H."/>
            <person name="Pitluck S."/>
            <person name="Martinez M."/>
            <person name="Schmutz J."/>
            <person name="Larimer F."/>
            <person name="Land M."/>
            <person name="Hauser L."/>
            <person name="Kyrpides N."/>
            <person name="Kim E."/>
            <person name="Miller C.D."/>
            <person name="Hughes J.E."/>
            <person name="Anderson A.J."/>
            <person name="Sims R.C."/>
            <person name="Richardson P."/>
        </authorList>
    </citation>
    <scope>NUCLEOTIDE SEQUENCE [LARGE SCALE GENOMIC DNA]</scope>
    <source>
        <strain evidence="1">MCS</strain>
    </source>
</reference>
<protein>
    <recommendedName>
        <fullName evidence="2">DUF3616 domain-containing protein</fullName>
    </recommendedName>
</protein>
<evidence type="ECO:0000313" key="1">
    <source>
        <dbReference type="EMBL" id="ABG11480.1"/>
    </source>
</evidence>
<gene>
    <name evidence="1" type="ordered locus">Mmcs_5380</name>
</gene>
<proteinExistence type="predicted"/>
<dbReference type="EMBL" id="CP000384">
    <property type="protein sequence ID" value="ABG11480.1"/>
    <property type="molecule type" value="Genomic_DNA"/>
</dbReference>
<dbReference type="KEGG" id="mmc:Mmcs_5380"/>
<sequence length="358" mass="39145">MTSPALTTVDLAHEGNEASDLVHVDNEALLEAHGWDLGFWTVLDEGPVEDCVAVLGHARGAAPDRGWEIHRLPVDAGDEKGRTEDAEAVARHDGWVYVVGSHYGSKAGPLQAKRAFLARFDEQSIDRTVPESELPIIVRRNKFHLHRLINDALDASHVVAITPGDTVRTRFIARTIERGTQRSKSWVDRLTERDVPINIEGAAFRPNGNLLLALRFPTTAAGEPILVELSGVPALFDDEVSSPTAVRVWELAGVSPPDALVGFRALSRSGDDVYDAILGSIDATDKGSVLLDDHPEGAVAHCSHWRFTLTADEPADGAVRAELVHDFRDLRNVEGLSVESGQTFYVTDEDHRIQLRFG</sequence>